<evidence type="ECO:0000256" key="6">
    <source>
        <dbReference type="ARBA" id="ARBA00023065"/>
    </source>
</evidence>
<evidence type="ECO:0000313" key="10">
    <source>
        <dbReference type="EMBL" id="GGB79937.1"/>
    </source>
</evidence>
<keyword evidence="11" id="KW-1185">Reference proteome</keyword>
<dbReference type="Pfam" id="PF25539">
    <property type="entry name" value="Bestrophin_2"/>
    <property type="match status" value="1"/>
</dbReference>
<keyword evidence="7 9" id="KW-0472">Membrane</keyword>
<dbReference type="EMBL" id="BMIJ01000001">
    <property type="protein sequence ID" value="GGB79937.1"/>
    <property type="molecule type" value="Genomic_DNA"/>
</dbReference>
<sequence>MIVREKPGFLALFFVYQGSIAPRVLPQILLIALLSALLVWVHDQYPQLFPELSTSSFAFIGIALSLYLGFRNNACYERWWEGRRLWGQLLIQARSLLRMSLAYRGEESERHKRMARRLVAFAGCLRDQLRDIDPMPGLQEWLSDAECWQLERAVNRPERILQMIGEQVAVEVKTGGFDSVTARNFEQCLNALSEVVAGCERLTNTPLPFAYMLLVHRTSYIYCLLLPFGLVASSGMITPLLTAIVAYAFFGLDELSQQLEQPFGAGDNGLPLDAITLTLERECRQALGEQHLPAAPSARDYRLS</sequence>
<organism evidence="10 11">
    <name type="scientific">Marinobacterium zhoushanense</name>
    <dbReference type="NCBI Taxonomy" id="1679163"/>
    <lineage>
        <taxon>Bacteria</taxon>
        <taxon>Pseudomonadati</taxon>
        <taxon>Pseudomonadota</taxon>
        <taxon>Gammaproteobacteria</taxon>
        <taxon>Oceanospirillales</taxon>
        <taxon>Oceanospirillaceae</taxon>
        <taxon>Marinobacterium</taxon>
    </lineage>
</organism>
<evidence type="ECO:0000256" key="1">
    <source>
        <dbReference type="ARBA" id="ARBA00004651"/>
    </source>
</evidence>
<comment type="caution">
    <text evidence="10">The sequence shown here is derived from an EMBL/GenBank/DDBJ whole genome shotgun (WGS) entry which is preliminary data.</text>
</comment>
<evidence type="ECO:0000256" key="7">
    <source>
        <dbReference type="ARBA" id="ARBA00023136"/>
    </source>
</evidence>
<name>A0ABQ1JWG1_9GAMM</name>
<comment type="similarity">
    <text evidence="8">Belongs to the anion channel-forming bestrophin (TC 1.A.46) family.</text>
</comment>
<feature type="transmembrane region" description="Helical" evidence="9">
    <location>
        <begin position="52"/>
        <end position="70"/>
    </location>
</feature>
<dbReference type="PANTHER" id="PTHR33281">
    <property type="entry name" value="UPF0187 PROTEIN YNEE"/>
    <property type="match status" value="1"/>
</dbReference>
<protein>
    <submittedName>
        <fullName evidence="10">Membrane protein</fullName>
    </submittedName>
</protein>
<reference evidence="11" key="1">
    <citation type="journal article" date="2019" name="Int. J. Syst. Evol. Microbiol.">
        <title>The Global Catalogue of Microorganisms (GCM) 10K type strain sequencing project: providing services to taxonomists for standard genome sequencing and annotation.</title>
        <authorList>
            <consortium name="The Broad Institute Genomics Platform"/>
            <consortium name="The Broad Institute Genome Sequencing Center for Infectious Disease"/>
            <person name="Wu L."/>
            <person name="Ma J."/>
        </authorList>
    </citation>
    <scope>NUCLEOTIDE SEQUENCE [LARGE SCALE GENOMIC DNA]</scope>
    <source>
        <strain evidence="11">CGMCC 1.15341</strain>
    </source>
</reference>
<evidence type="ECO:0000313" key="11">
    <source>
        <dbReference type="Proteomes" id="UP000629025"/>
    </source>
</evidence>
<evidence type="ECO:0000256" key="4">
    <source>
        <dbReference type="ARBA" id="ARBA00022692"/>
    </source>
</evidence>
<proteinExistence type="inferred from homology"/>
<dbReference type="InterPro" id="IPR044669">
    <property type="entry name" value="YneE/VCCN1/2-like"/>
</dbReference>
<dbReference type="Proteomes" id="UP000629025">
    <property type="component" value="Unassembled WGS sequence"/>
</dbReference>
<dbReference type="PANTHER" id="PTHR33281:SF19">
    <property type="entry name" value="VOLTAGE-DEPENDENT ANION CHANNEL-FORMING PROTEIN YNEE"/>
    <property type="match status" value="1"/>
</dbReference>
<evidence type="ECO:0000256" key="5">
    <source>
        <dbReference type="ARBA" id="ARBA00022989"/>
    </source>
</evidence>
<comment type="subcellular location">
    <subcellularLocation>
        <location evidence="1">Cell membrane</location>
        <topology evidence="1">Multi-pass membrane protein</topology>
    </subcellularLocation>
</comment>
<keyword evidence="6" id="KW-0406">Ion transport</keyword>
<dbReference type="RefSeq" id="WP_188745244.1">
    <property type="nucleotide sequence ID" value="NZ_BMIJ01000001.1"/>
</dbReference>
<keyword evidence="4 9" id="KW-0812">Transmembrane</keyword>
<evidence type="ECO:0000256" key="2">
    <source>
        <dbReference type="ARBA" id="ARBA00022448"/>
    </source>
</evidence>
<accession>A0ABQ1JWG1</accession>
<gene>
    <name evidence="10" type="ORF">GCM10011352_02020</name>
</gene>
<evidence type="ECO:0000256" key="9">
    <source>
        <dbReference type="SAM" id="Phobius"/>
    </source>
</evidence>
<keyword evidence="5 9" id="KW-1133">Transmembrane helix</keyword>
<keyword evidence="3" id="KW-1003">Cell membrane</keyword>
<evidence type="ECO:0000256" key="3">
    <source>
        <dbReference type="ARBA" id="ARBA00022475"/>
    </source>
</evidence>
<feature type="transmembrane region" description="Helical" evidence="9">
    <location>
        <begin position="20"/>
        <end position="40"/>
    </location>
</feature>
<feature type="transmembrane region" description="Helical" evidence="9">
    <location>
        <begin position="220"/>
        <end position="250"/>
    </location>
</feature>
<evidence type="ECO:0000256" key="8">
    <source>
        <dbReference type="ARBA" id="ARBA00034708"/>
    </source>
</evidence>
<keyword evidence="2" id="KW-0813">Transport</keyword>